<sequence length="116" mass="12176">MHISLSPQRRDDTLSVTKDGDILTINGEAFDFSGLPDGATIPAGDVPCDWVVGPVERIGGDLRLTLILPHGADPSAAVAFPTPLINPPDALLAIPFDPPPEPMPEVQDEESADVDG</sequence>
<feature type="compositionally biased region" description="Acidic residues" evidence="1">
    <location>
        <begin position="106"/>
        <end position="116"/>
    </location>
</feature>
<gene>
    <name evidence="2" type="ORF">ABK249_22975</name>
</gene>
<dbReference type="EMBL" id="JBEAAL010000020">
    <property type="protein sequence ID" value="MEQ1407788.1"/>
    <property type="molecule type" value="Genomic_DNA"/>
</dbReference>
<evidence type="ECO:0000313" key="2">
    <source>
        <dbReference type="EMBL" id="MEQ1407788.1"/>
    </source>
</evidence>
<organism evidence="2 3">
    <name type="scientific">Neorhizobium phenanthreniclasticum</name>
    <dbReference type="NCBI Taxonomy" id="3157917"/>
    <lineage>
        <taxon>Bacteria</taxon>
        <taxon>Pseudomonadati</taxon>
        <taxon>Pseudomonadota</taxon>
        <taxon>Alphaproteobacteria</taxon>
        <taxon>Hyphomicrobiales</taxon>
        <taxon>Rhizobiaceae</taxon>
        <taxon>Rhizobium/Agrobacterium group</taxon>
        <taxon>Neorhizobium</taxon>
    </lineage>
</organism>
<proteinExistence type="predicted"/>
<evidence type="ECO:0000313" key="3">
    <source>
        <dbReference type="Proteomes" id="UP001496627"/>
    </source>
</evidence>
<protein>
    <submittedName>
        <fullName evidence="2">Uncharacterized protein</fullName>
    </submittedName>
</protein>
<feature type="region of interest" description="Disordered" evidence="1">
    <location>
        <begin position="96"/>
        <end position="116"/>
    </location>
</feature>
<dbReference type="RefSeq" id="WP_348864162.1">
    <property type="nucleotide sequence ID" value="NZ_JBEAAL010000020.1"/>
</dbReference>
<dbReference type="Proteomes" id="UP001496627">
    <property type="component" value="Unassembled WGS sequence"/>
</dbReference>
<name>A0ABV0M7D2_9HYPH</name>
<accession>A0ABV0M7D2</accession>
<comment type="caution">
    <text evidence="2">The sequence shown here is derived from an EMBL/GenBank/DDBJ whole genome shotgun (WGS) entry which is preliminary data.</text>
</comment>
<evidence type="ECO:0000256" key="1">
    <source>
        <dbReference type="SAM" id="MobiDB-lite"/>
    </source>
</evidence>
<reference evidence="2 3" key="1">
    <citation type="submission" date="2024-05" db="EMBL/GenBank/DDBJ databases">
        <title>Neorhizobium sp. Rsf11, a plant growth promoting and heavy metal resistant PAH-degrader.</title>
        <authorList>
            <person name="Golubev S.N."/>
            <person name="Muratova A.Y."/>
            <person name="Markelova M.I."/>
        </authorList>
    </citation>
    <scope>NUCLEOTIDE SEQUENCE [LARGE SCALE GENOMIC DNA]</scope>
    <source>
        <strain evidence="2 3">Rsf11</strain>
    </source>
</reference>
<keyword evidence="3" id="KW-1185">Reference proteome</keyword>